<evidence type="ECO:0000259" key="2">
    <source>
        <dbReference type="PROSITE" id="PS50966"/>
    </source>
</evidence>
<dbReference type="EMBL" id="JAUESC010000001">
    <property type="protein sequence ID" value="KAK0608397.1"/>
    <property type="molecule type" value="Genomic_DNA"/>
</dbReference>
<proteinExistence type="predicted"/>
<keyword evidence="1" id="KW-0863">Zinc-finger</keyword>
<name>A0AA39W909_ACESA</name>
<dbReference type="PROSITE" id="PS50966">
    <property type="entry name" value="ZF_SWIM"/>
    <property type="match status" value="1"/>
</dbReference>
<keyword evidence="1" id="KW-0862">Zinc</keyword>
<dbReference type="InterPro" id="IPR007527">
    <property type="entry name" value="Znf_SWIM"/>
</dbReference>
<protein>
    <recommendedName>
        <fullName evidence="2">SWIM-type domain-containing protein</fullName>
    </recommendedName>
</protein>
<dbReference type="GO" id="GO:0008270">
    <property type="term" value="F:zinc ion binding"/>
    <property type="evidence" value="ECO:0007669"/>
    <property type="project" value="UniProtKB-KW"/>
</dbReference>
<accession>A0AA39W909</accession>
<organism evidence="3 4">
    <name type="scientific">Acer saccharum</name>
    <name type="common">Sugar maple</name>
    <dbReference type="NCBI Taxonomy" id="4024"/>
    <lineage>
        <taxon>Eukaryota</taxon>
        <taxon>Viridiplantae</taxon>
        <taxon>Streptophyta</taxon>
        <taxon>Embryophyta</taxon>
        <taxon>Tracheophyta</taxon>
        <taxon>Spermatophyta</taxon>
        <taxon>Magnoliopsida</taxon>
        <taxon>eudicotyledons</taxon>
        <taxon>Gunneridae</taxon>
        <taxon>Pentapetalae</taxon>
        <taxon>rosids</taxon>
        <taxon>malvids</taxon>
        <taxon>Sapindales</taxon>
        <taxon>Sapindaceae</taxon>
        <taxon>Hippocastanoideae</taxon>
        <taxon>Acereae</taxon>
        <taxon>Acer</taxon>
    </lineage>
</organism>
<gene>
    <name evidence="3" type="ORF">LWI29_030102</name>
</gene>
<reference evidence="3" key="1">
    <citation type="journal article" date="2022" name="Plant J.">
        <title>Strategies of tolerance reflected in two North American maple genomes.</title>
        <authorList>
            <person name="McEvoy S.L."/>
            <person name="Sezen U.U."/>
            <person name="Trouern-Trend A."/>
            <person name="McMahon S.M."/>
            <person name="Schaberg P.G."/>
            <person name="Yang J."/>
            <person name="Wegrzyn J.L."/>
            <person name="Swenson N.G."/>
        </authorList>
    </citation>
    <scope>NUCLEOTIDE SEQUENCE</scope>
    <source>
        <strain evidence="3">NS2018</strain>
    </source>
</reference>
<dbReference type="Proteomes" id="UP001168877">
    <property type="component" value="Unassembled WGS sequence"/>
</dbReference>
<sequence>MLELIRVKIIKRRASSRQDMGKWFGEIRPRIAEILEIAVKNSGSLTSHLGGNGNFQINDNDDTTPVAVVDLTAKTCNCNRWNLTRIICMHAISAIYWRHEDPLSYVHDHCKKSNQKKIWQNVIYRIKMERYWNKSELPPLLPLKIVKQAGRPKKLRCRVVSEIPANARKFTRIHRIGVREGVEAVGSGIGGGIGELEGVGAAGSGTGGSGSRRLRELQDQELEDWGAGGCGSCRIRNWRIGEREGVGAAGSGTGGG</sequence>
<comment type="caution">
    <text evidence="3">The sequence shown here is derived from an EMBL/GenBank/DDBJ whole genome shotgun (WGS) entry which is preliminary data.</text>
</comment>
<evidence type="ECO:0000313" key="4">
    <source>
        <dbReference type="Proteomes" id="UP001168877"/>
    </source>
</evidence>
<keyword evidence="1" id="KW-0479">Metal-binding</keyword>
<evidence type="ECO:0000256" key="1">
    <source>
        <dbReference type="PROSITE-ProRule" id="PRU00325"/>
    </source>
</evidence>
<feature type="domain" description="SWIM-type" evidence="2">
    <location>
        <begin position="67"/>
        <end position="99"/>
    </location>
</feature>
<reference evidence="3" key="2">
    <citation type="submission" date="2023-06" db="EMBL/GenBank/DDBJ databases">
        <authorList>
            <person name="Swenson N.G."/>
            <person name="Wegrzyn J.L."/>
            <person name="Mcevoy S.L."/>
        </authorList>
    </citation>
    <scope>NUCLEOTIDE SEQUENCE</scope>
    <source>
        <strain evidence="3">NS2018</strain>
        <tissue evidence="3">Leaf</tissue>
    </source>
</reference>
<dbReference type="AlphaFoldDB" id="A0AA39W909"/>
<dbReference type="PANTHER" id="PTHR31973:SF187">
    <property type="entry name" value="MUTATOR TRANSPOSASE MUDRA PROTEIN"/>
    <property type="match status" value="1"/>
</dbReference>
<keyword evidence="4" id="KW-1185">Reference proteome</keyword>
<dbReference type="Pfam" id="PF04434">
    <property type="entry name" value="SWIM"/>
    <property type="match status" value="1"/>
</dbReference>
<evidence type="ECO:0000313" key="3">
    <source>
        <dbReference type="EMBL" id="KAK0608397.1"/>
    </source>
</evidence>
<dbReference type="PANTHER" id="PTHR31973">
    <property type="entry name" value="POLYPROTEIN, PUTATIVE-RELATED"/>
    <property type="match status" value="1"/>
</dbReference>